<reference evidence="1" key="1">
    <citation type="submission" date="2022-02" db="EMBL/GenBank/DDBJ databases">
        <title>Emergence and expansion in Europe of a Vibrio aestuarianus clonal complex pathogenic for oysters.</title>
        <authorList>
            <person name="Mesnil A."/>
            <person name="Travers M.-A."/>
        </authorList>
    </citation>
    <scope>NUCLEOTIDE SEQUENCE</scope>
    <source>
        <strain evidence="1">151-ITT-15-cp-1</strain>
    </source>
</reference>
<organism evidence="1 2">
    <name type="scientific">Vibrio aestuarianus</name>
    <dbReference type="NCBI Taxonomy" id="28171"/>
    <lineage>
        <taxon>Bacteria</taxon>
        <taxon>Pseudomonadati</taxon>
        <taxon>Pseudomonadota</taxon>
        <taxon>Gammaproteobacteria</taxon>
        <taxon>Vibrionales</taxon>
        <taxon>Vibrionaceae</taxon>
        <taxon>Vibrio</taxon>
    </lineage>
</organism>
<dbReference type="Proteomes" id="UP001140973">
    <property type="component" value="Unassembled WGS sequence"/>
</dbReference>
<evidence type="ECO:0000313" key="2">
    <source>
        <dbReference type="Proteomes" id="UP001140973"/>
    </source>
</evidence>
<protein>
    <submittedName>
        <fullName evidence="1">Uncharacterized protein</fullName>
    </submittedName>
</protein>
<proteinExistence type="predicted"/>
<dbReference type="AlphaFoldDB" id="A0A9X4FIW8"/>
<comment type="caution">
    <text evidence="1">The sequence shown here is derived from an EMBL/GenBank/DDBJ whole genome shotgun (WGS) entry which is preliminary data.</text>
</comment>
<sequence>MAVSLIQAFEQIIEPAYALNKTGNMFEIEETARNSTNKLLKIGGCQGFGFSLDQSGRHPWQFIVNGPLEGVVSVCDGILILRYKNKNYIIVLDLKSKKAGSKAIKQVSSGAYLCEWLCNLLKLNNHLTESFEFIGVVCKTRGTVAKKTSRKGLNAEVDKSKSVPLIVLSNPGTIHIKDLVDLL</sequence>
<dbReference type="EMBL" id="JAKNAP010000137">
    <property type="protein sequence ID" value="MDE1359098.1"/>
    <property type="molecule type" value="Genomic_DNA"/>
</dbReference>
<name>A0A9X4FIW8_9VIBR</name>
<evidence type="ECO:0000313" key="1">
    <source>
        <dbReference type="EMBL" id="MDE1359098.1"/>
    </source>
</evidence>
<dbReference type="RefSeq" id="WP_080610101.1">
    <property type="nucleotide sequence ID" value="NZ_JAKNAP010000137.1"/>
</dbReference>
<accession>A0A9X4FIW8</accession>
<gene>
    <name evidence="1" type="ORF">L9W73_17640</name>
</gene>